<evidence type="ECO:0000256" key="7">
    <source>
        <dbReference type="ARBA" id="ARBA00023136"/>
    </source>
</evidence>
<evidence type="ECO:0000313" key="14">
    <source>
        <dbReference type="Proteomes" id="UP000658997"/>
    </source>
</evidence>
<dbReference type="Gene3D" id="3.40.50.300">
    <property type="entry name" value="P-loop containing nucleotide triphosphate hydrolases"/>
    <property type="match status" value="1"/>
</dbReference>
<evidence type="ECO:0000256" key="2">
    <source>
        <dbReference type="ARBA" id="ARBA00010142"/>
    </source>
</evidence>
<keyword evidence="9" id="KW-0636">Prenylation</keyword>
<keyword evidence="6" id="KW-0342">GTP-binding</keyword>
<evidence type="ECO:0000256" key="10">
    <source>
        <dbReference type="SAM" id="MobiDB-lite"/>
    </source>
</evidence>
<comment type="similarity">
    <text evidence="2">Belongs to the small GTPase superfamily. Rho family.</text>
</comment>
<organism evidence="11 13">
    <name type="scientific">Ustilago bromivora</name>
    <dbReference type="NCBI Taxonomy" id="307758"/>
    <lineage>
        <taxon>Eukaryota</taxon>
        <taxon>Fungi</taxon>
        <taxon>Dikarya</taxon>
        <taxon>Basidiomycota</taxon>
        <taxon>Ustilaginomycotina</taxon>
        <taxon>Ustilaginomycetes</taxon>
        <taxon>Ustilaginales</taxon>
        <taxon>Ustilaginaceae</taxon>
        <taxon>Ustilago</taxon>
    </lineage>
</organism>
<dbReference type="SMART" id="SM00173">
    <property type="entry name" value="RAS"/>
    <property type="match status" value="1"/>
</dbReference>
<evidence type="ECO:0000256" key="1">
    <source>
        <dbReference type="ARBA" id="ARBA00004342"/>
    </source>
</evidence>
<reference evidence="12" key="3">
    <citation type="submission" date="2018-08" db="EMBL/GenBank/DDBJ databases">
        <authorList>
            <person name="Guldener U."/>
        </authorList>
    </citation>
    <scope>NUCLEOTIDE SEQUENCE</scope>
    <source>
        <strain evidence="12">UB2</strain>
    </source>
</reference>
<evidence type="ECO:0000256" key="5">
    <source>
        <dbReference type="ARBA" id="ARBA00022741"/>
    </source>
</evidence>
<dbReference type="OrthoDB" id="8830751at2759"/>
<name>A0A1K0HCE6_9BASI</name>
<keyword evidence="8" id="KW-0449">Lipoprotein</keyword>
<dbReference type="PROSITE" id="PS51420">
    <property type="entry name" value="RHO"/>
    <property type="match status" value="1"/>
</dbReference>
<dbReference type="EMBL" id="LT558131">
    <property type="protein sequence ID" value="SAM84627.1"/>
    <property type="molecule type" value="Genomic_DNA"/>
</dbReference>
<dbReference type="GO" id="GO:0005525">
    <property type="term" value="F:GTP binding"/>
    <property type="evidence" value="ECO:0007669"/>
    <property type="project" value="UniProtKB-KW"/>
</dbReference>
<protein>
    <submittedName>
        <fullName evidence="12">Probable Rho3 - GTP binding protein</fullName>
    </submittedName>
    <submittedName>
        <fullName evidence="11">Probable Rho3-GTP binding protein</fullName>
    </submittedName>
</protein>
<evidence type="ECO:0000256" key="6">
    <source>
        <dbReference type="ARBA" id="ARBA00023134"/>
    </source>
</evidence>
<dbReference type="PROSITE" id="PS51419">
    <property type="entry name" value="RAB"/>
    <property type="match status" value="1"/>
</dbReference>
<dbReference type="InterPro" id="IPR027417">
    <property type="entry name" value="P-loop_NTPase"/>
</dbReference>
<sequence length="218" mass="23451">MTLCGLLGSGAEGGPSSSRRGGRTARKVLVLGDGACGKTSLLFVLIKHEFPQAYEPTVFENYVHIMRPSPGGPEVEFTLWDTAGQEEFDKLRSLSYADTYVVVLCFSTDNPVSLENVESRWLPEIRDHCPGVKVILVALKCDLRDAPEIAEKRLAGASLPLTYNDGVAVAKRIKASRYLECSAKMNLGVDEAFVEIANVAIGSRAKGKGSSNTGCIIA</sequence>
<evidence type="ECO:0000256" key="8">
    <source>
        <dbReference type="ARBA" id="ARBA00023288"/>
    </source>
</evidence>
<keyword evidence="7" id="KW-0472">Membrane</keyword>
<accession>A0A1K0HCE6</accession>
<dbReference type="InterPro" id="IPR005225">
    <property type="entry name" value="Small_GTP-bd"/>
</dbReference>
<evidence type="ECO:0000256" key="3">
    <source>
        <dbReference type="ARBA" id="ARBA00022475"/>
    </source>
</evidence>
<comment type="subcellular location">
    <subcellularLocation>
        <location evidence="1">Cell membrane</location>
        <topology evidence="1">Lipid-anchor</topology>
        <orientation evidence="1">Cytoplasmic side</orientation>
    </subcellularLocation>
</comment>
<dbReference type="AlphaFoldDB" id="A0A1K0HCE6"/>
<dbReference type="Proteomes" id="UP000179920">
    <property type="component" value="Chromosome XV"/>
</dbReference>
<dbReference type="PROSITE" id="PS51421">
    <property type="entry name" value="RAS"/>
    <property type="match status" value="1"/>
</dbReference>
<gene>
    <name evidence="12" type="ORF">UBRO2_03552</name>
    <name evidence="11" type="ORF">UBRO_06150</name>
</gene>
<reference evidence="13" key="1">
    <citation type="submission" date="2016-04" db="EMBL/GenBank/DDBJ databases">
        <authorList>
            <person name="Guldener U."/>
            <person name="Guldener U."/>
        </authorList>
    </citation>
    <scope>NUCLEOTIDE SEQUENCE [LARGE SCALE GENOMIC DNA]</scope>
    <source>
        <strain evidence="13">UB2112</strain>
    </source>
</reference>
<keyword evidence="5" id="KW-0547">Nucleotide-binding</keyword>
<evidence type="ECO:0000313" key="13">
    <source>
        <dbReference type="Proteomes" id="UP000179920"/>
    </source>
</evidence>
<evidence type="ECO:0000256" key="4">
    <source>
        <dbReference type="ARBA" id="ARBA00022481"/>
    </source>
</evidence>
<evidence type="ECO:0000313" key="12">
    <source>
        <dbReference type="EMBL" id="SYW80284.1"/>
    </source>
</evidence>
<reference evidence="11" key="2">
    <citation type="submission" date="2016-04" db="EMBL/GenBank/DDBJ databases">
        <authorList>
            <person name="Evans L.H."/>
            <person name="Alamgir A."/>
            <person name="Owens N."/>
            <person name="Weber N.D."/>
            <person name="Virtaneva K."/>
            <person name="Barbian K."/>
            <person name="Babar A."/>
            <person name="Rosenke K."/>
        </authorList>
    </citation>
    <scope>NUCLEOTIDE SEQUENCE</scope>
    <source>
        <strain evidence="11">UB2112</strain>
    </source>
</reference>
<dbReference type="NCBIfam" id="TIGR00231">
    <property type="entry name" value="small_GTP"/>
    <property type="match status" value="1"/>
</dbReference>
<dbReference type="InterPro" id="IPR001806">
    <property type="entry name" value="Small_GTPase"/>
</dbReference>
<dbReference type="PRINTS" id="PR00449">
    <property type="entry name" value="RASTRNSFRMNG"/>
</dbReference>
<dbReference type="GO" id="GO:0003924">
    <property type="term" value="F:GTPase activity"/>
    <property type="evidence" value="ECO:0007669"/>
    <property type="project" value="InterPro"/>
</dbReference>
<dbReference type="SUPFAM" id="SSF52540">
    <property type="entry name" value="P-loop containing nucleoside triphosphate hydrolases"/>
    <property type="match status" value="1"/>
</dbReference>
<dbReference type="Proteomes" id="UP000658997">
    <property type="component" value="Unassembled WGS sequence"/>
</dbReference>
<evidence type="ECO:0000313" key="11">
    <source>
        <dbReference type="EMBL" id="SAM84627.1"/>
    </source>
</evidence>
<proteinExistence type="inferred from homology"/>
<dbReference type="SMART" id="SM00175">
    <property type="entry name" value="RAB"/>
    <property type="match status" value="1"/>
</dbReference>
<dbReference type="SMART" id="SM00174">
    <property type="entry name" value="RHO"/>
    <property type="match status" value="1"/>
</dbReference>
<keyword evidence="14" id="KW-1185">Reference proteome</keyword>
<dbReference type="Pfam" id="PF00071">
    <property type="entry name" value="Ras"/>
    <property type="match status" value="1"/>
</dbReference>
<dbReference type="InterPro" id="IPR003578">
    <property type="entry name" value="Small_GTPase_Rho"/>
</dbReference>
<keyword evidence="3" id="KW-1003">Cell membrane</keyword>
<feature type="region of interest" description="Disordered" evidence="10">
    <location>
        <begin position="1"/>
        <end position="22"/>
    </location>
</feature>
<keyword evidence="4" id="KW-0488">Methylation</keyword>
<dbReference type="PANTHER" id="PTHR24072">
    <property type="entry name" value="RHO FAMILY GTPASE"/>
    <property type="match status" value="1"/>
</dbReference>
<evidence type="ECO:0000256" key="9">
    <source>
        <dbReference type="ARBA" id="ARBA00023289"/>
    </source>
</evidence>
<dbReference type="GO" id="GO:0005886">
    <property type="term" value="C:plasma membrane"/>
    <property type="evidence" value="ECO:0007669"/>
    <property type="project" value="UniProtKB-SubCell"/>
</dbReference>
<dbReference type="EMBL" id="ULHB01000068">
    <property type="protein sequence ID" value="SYW80284.1"/>
    <property type="molecule type" value="Genomic_DNA"/>
</dbReference>
<dbReference type="GO" id="GO:0007264">
    <property type="term" value="P:small GTPase-mediated signal transduction"/>
    <property type="evidence" value="ECO:0007669"/>
    <property type="project" value="InterPro"/>
</dbReference>
<dbReference type="FunFam" id="3.40.50.300:FF:000983">
    <property type="entry name" value="Rho family GTPase"/>
    <property type="match status" value="1"/>
</dbReference>